<protein>
    <recommendedName>
        <fullName evidence="4">RRM domain-containing protein</fullName>
    </recommendedName>
</protein>
<gene>
    <name evidence="5" type="ORF">BB560_003604</name>
</gene>
<accession>A0A2T9ZBJ5</accession>
<dbReference type="PROSITE" id="PS50102">
    <property type="entry name" value="RRM"/>
    <property type="match status" value="2"/>
</dbReference>
<dbReference type="OrthoDB" id="431169at2759"/>
<feature type="domain" description="RRM" evidence="4">
    <location>
        <begin position="7"/>
        <end position="96"/>
    </location>
</feature>
<name>A0A2T9ZBJ5_9FUNG</name>
<dbReference type="InterPro" id="IPR035979">
    <property type="entry name" value="RBD_domain_sf"/>
</dbReference>
<evidence type="ECO:0000259" key="4">
    <source>
        <dbReference type="PROSITE" id="PS50102"/>
    </source>
</evidence>
<dbReference type="PANTHER" id="PTHR10501">
    <property type="entry name" value="U1 SMALL NUCLEAR RIBONUCLEOPROTEIN A/U2 SMALL NUCLEAR RIBONUCLEOPROTEIN B"/>
    <property type="match status" value="1"/>
</dbReference>
<keyword evidence="1 2" id="KW-0694">RNA-binding</keyword>
<dbReference type="Proteomes" id="UP000245609">
    <property type="component" value="Unassembled WGS sequence"/>
</dbReference>
<evidence type="ECO:0000256" key="1">
    <source>
        <dbReference type="ARBA" id="ARBA00022884"/>
    </source>
</evidence>
<evidence type="ECO:0000313" key="6">
    <source>
        <dbReference type="Proteomes" id="UP000245609"/>
    </source>
</evidence>
<dbReference type="SMART" id="SM00360">
    <property type="entry name" value="RRM"/>
    <property type="match status" value="2"/>
</dbReference>
<feature type="region of interest" description="Disordered" evidence="3">
    <location>
        <begin position="392"/>
        <end position="428"/>
    </location>
</feature>
<dbReference type="AlphaFoldDB" id="A0A2T9ZBJ5"/>
<feature type="region of interest" description="Disordered" evidence="3">
    <location>
        <begin position="286"/>
        <end position="310"/>
    </location>
</feature>
<dbReference type="Gene3D" id="3.30.70.330">
    <property type="match status" value="2"/>
</dbReference>
<comment type="caution">
    <text evidence="5">The sequence shown here is derived from an EMBL/GenBank/DDBJ whole genome shotgun (WGS) entry which is preliminary data.</text>
</comment>
<feature type="compositionally biased region" description="Polar residues" evidence="3">
    <location>
        <begin position="392"/>
        <end position="405"/>
    </location>
</feature>
<dbReference type="InterPro" id="IPR000504">
    <property type="entry name" value="RRM_dom"/>
</dbReference>
<evidence type="ECO:0000256" key="2">
    <source>
        <dbReference type="PROSITE-ProRule" id="PRU00176"/>
    </source>
</evidence>
<reference evidence="5 6" key="1">
    <citation type="journal article" date="2018" name="MBio">
        <title>Comparative Genomics Reveals the Core Gene Toolbox for the Fungus-Insect Symbiosis.</title>
        <authorList>
            <person name="Wang Y."/>
            <person name="Stata M."/>
            <person name="Wang W."/>
            <person name="Stajich J.E."/>
            <person name="White M.M."/>
            <person name="Moncalvo J.M."/>
        </authorList>
    </citation>
    <scope>NUCLEOTIDE SEQUENCE [LARGE SCALE GENOMIC DNA]</scope>
    <source>
        <strain evidence="5 6">SC-DP-2</strain>
    </source>
</reference>
<keyword evidence="6" id="KW-1185">Reference proteome</keyword>
<dbReference type="Pfam" id="PF00076">
    <property type="entry name" value="RRM_1"/>
    <property type="match status" value="1"/>
</dbReference>
<organism evidence="5 6">
    <name type="scientific">Smittium megazygosporum</name>
    <dbReference type="NCBI Taxonomy" id="133381"/>
    <lineage>
        <taxon>Eukaryota</taxon>
        <taxon>Fungi</taxon>
        <taxon>Fungi incertae sedis</taxon>
        <taxon>Zoopagomycota</taxon>
        <taxon>Kickxellomycotina</taxon>
        <taxon>Harpellomycetes</taxon>
        <taxon>Harpellales</taxon>
        <taxon>Legeriomycetaceae</taxon>
        <taxon>Smittium</taxon>
    </lineage>
</organism>
<feature type="domain" description="RRM" evidence="4">
    <location>
        <begin position="310"/>
        <end position="388"/>
    </location>
</feature>
<dbReference type="InterPro" id="IPR012677">
    <property type="entry name" value="Nucleotide-bd_a/b_plait_sf"/>
</dbReference>
<dbReference type="STRING" id="133381.A0A2T9ZBJ5"/>
<dbReference type="SUPFAM" id="SSF54928">
    <property type="entry name" value="RNA-binding domain, RBD"/>
    <property type="match status" value="2"/>
</dbReference>
<feature type="compositionally biased region" description="Polar residues" evidence="3">
    <location>
        <begin position="286"/>
        <end position="309"/>
    </location>
</feature>
<dbReference type="EMBL" id="MBFS01000683">
    <property type="protein sequence ID" value="PVV01958.1"/>
    <property type="molecule type" value="Genomic_DNA"/>
</dbReference>
<proteinExistence type="predicted"/>
<feature type="compositionally biased region" description="Basic and acidic residues" evidence="3">
    <location>
        <begin position="410"/>
        <end position="422"/>
    </location>
</feature>
<dbReference type="GO" id="GO:0003723">
    <property type="term" value="F:RNA binding"/>
    <property type="evidence" value="ECO:0007669"/>
    <property type="project" value="UniProtKB-UniRule"/>
</dbReference>
<sequence length="520" mass="57006">MESEQISTIFVVGFPDDMKEREFQSMFTFAAGFETAKLKIPSPASPKKDSSTSFKKQIIGFAKFRSRQEAIEARDMLNYKKIDYGQSILKADLAKKNLNSKKYTPASGGTSLGLSLNPSLPYASRTPSAYGINPTSSRLLNLSINASRSTDILNDPPLFSAPLLKNSEAFKESERQFDTAVDNKGLFEITNDNPLDWNITPTLGNPRVSSFRLLKPSSDRLGSLSDLNGFSKNNLEISSFRSRLGNLGVANSATSTLGLQTAVTTPISALGNSSYPNPFSASTLSPAPGLTLQSSQSRNTNNSDRNPPCNTLYVGNLPVSTTEEELRKLFQNIYGYKRMIFKTKPNSGPMCFVEFKDISCATLAIREFDGYQLSHKTNSGIRLSYSKNPLGVKSTNNINGKTTPVSKPLESPKDPKTSDFKFTENSSNDNLSTNSSNFVNSFSYNDNFLFSNNSNAVSGLVAPLKQSLNFQSISPNSISSFDSSGIDIFSKPLESKFIHTPQLNHDSISFLHHDITQSLN</sequence>
<evidence type="ECO:0000256" key="3">
    <source>
        <dbReference type="SAM" id="MobiDB-lite"/>
    </source>
</evidence>
<evidence type="ECO:0000313" key="5">
    <source>
        <dbReference type="EMBL" id="PVV01958.1"/>
    </source>
</evidence>